<dbReference type="Pfam" id="PF00213">
    <property type="entry name" value="OSCP"/>
    <property type="match status" value="1"/>
</dbReference>
<comment type="function">
    <text evidence="7">This protein is part of the stalk that links CF(0) to CF(1). It either transmits conformational changes from CF(0) to CF(1) or is implicated in proton conduction.</text>
</comment>
<dbReference type="NCBIfam" id="NF009967">
    <property type="entry name" value="PRK13430.1"/>
    <property type="match status" value="1"/>
</dbReference>
<comment type="caution">
    <text evidence="8">The sequence shown here is derived from an EMBL/GenBank/DDBJ whole genome shotgun (WGS) entry which is preliminary data.</text>
</comment>
<evidence type="ECO:0000313" key="8">
    <source>
        <dbReference type="EMBL" id="GEN78375.1"/>
    </source>
</evidence>
<dbReference type="PANTHER" id="PTHR11910">
    <property type="entry name" value="ATP SYNTHASE DELTA CHAIN"/>
    <property type="match status" value="1"/>
</dbReference>
<protein>
    <recommendedName>
        <fullName evidence="7">ATP synthase subunit delta</fullName>
    </recommendedName>
    <alternativeName>
        <fullName evidence="7">ATP synthase F(1) sector subunit delta</fullName>
    </alternativeName>
    <alternativeName>
        <fullName evidence="7">F-type ATPase subunit delta</fullName>
        <shortName evidence="7">F-ATPase subunit delta</shortName>
    </alternativeName>
</protein>
<dbReference type="Proteomes" id="UP000321484">
    <property type="component" value="Unassembled WGS sequence"/>
</dbReference>
<keyword evidence="4 7" id="KW-0406">Ion transport</keyword>
<reference evidence="8 9" key="1">
    <citation type="submission" date="2019-07" db="EMBL/GenBank/DDBJ databases">
        <title>Whole genome shotgun sequence of Actinotalea fermentans NBRC 105374.</title>
        <authorList>
            <person name="Hosoyama A."/>
            <person name="Uohara A."/>
            <person name="Ohji S."/>
            <person name="Ichikawa N."/>
        </authorList>
    </citation>
    <scope>NUCLEOTIDE SEQUENCE [LARGE SCALE GENOMIC DNA]</scope>
    <source>
        <strain evidence="8 9">NBRC 105374</strain>
    </source>
</reference>
<gene>
    <name evidence="7 8" type="primary">atpH</name>
    <name evidence="8" type="ORF">AFE02nite_01090</name>
</gene>
<evidence type="ECO:0000256" key="4">
    <source>
        <dbReference type="ARBA" id="ARBA00023065"/>
    </source>
</evidence>
<comment type="subcellular location">
    <subcellularLocation>
        <location evidence="7">Cell membrane</location>
        <topology evidence="7">Peripheral membrane protein</topology>
    </subcellularLocation>
    <subcellularLocation>
        <location evidence="1">Membrane</location>
    </subcellularLocation>
</comment>
<proteinExistence type="inferred from homology"/>
<keyword evidence="7" id="KW-1003">Cell membrane</keyword>
<evidence type="ECO:0000256" key="1">
    <source>
        <dbReference type="ARBA" id="ARBA00004370"/>
    </source>
</evidence>
<name>A0A511YT54_9CELL</name>
<keyword evidence="5 7" id="KW-0472">Membrane</keyword>
<dbReference type="AlphaFoldDB" id="A0A511YT54"/>
<evidence type="ECO:0000256" key="7">
    <source>
        <dbReference type="HAMAP-Rule" id="MF_01416"/>
    </source>
</evidence>
<dbReference type="GO" id="GO:0005886">
    <property type="term" value="C:plasma membrane"/>
    <property type="evidence" value="ECO:0007669"/>
    <property type="project" value="UniProtKB-SubCell"/>
</dbReference>
<accession>A0A511YT54</accession>
<dbReference type="NCBIfam" id="TIGR01145">
    <property type="entry name" value="ATP_synt_delta"/>
    <property type="match status" value="1"/>
</dbReference>
<comment type="function">
    <text evidence="7">F(1)F(0) ATP synthase produces ATP from ADP in the presence of a proton or sodium gradient. F-type ATPases consist of two structural domains, F(1) containing the extramembraneous catalytic core and F(0) containing the membrane proton channel, linked together by a central stalk and a peripheral stalk. During catalysis, ATP synthesis in the catalytic domain of F(1) is coupled via a rotary mechanism of the central stalk subunits to proton translocation.</text>
</comment>
<sequence>MRGVSQASYEAVQEGFEPVLTAAGPQAAELGDQLFVVVDALDRSGGLRRALSDPSRDGDDKAGLVQELLDGKADPSVVELVAAAARRRWSVPEDLVEALERVAAETVLSAAQSAGALERVEEELFRFGRVLARERRVRDALTDRMATPDARAQVVERLVGTQVHPVTLQLLVRAARTPRGRTMMTTLTQLGRLAAHRRERLLATVTAAVMPSPAQLERLGAVLSAAYGRPVQVNVAVDPEVVGGLRVAVGDEIVDATVLSRLDEVRRRLAG</sequence>
<evidence type="ECO:0000256" key="6">
    <source>
        <dbReference type="ARBA" id="ARBA00023310"/>
    </source>
</evidence>
<dbReference type="GO" id="GO:0045259">
    <property type="term" value="C:proton-transporting ATP synthase complex"/>
    <property type="evidence" value="ECO:0007669"/>
    <property type="project" value="UniProtKB-KW"/>
</dbReference>
<dbReference type="InterPro" id="IPR000711">
    <property type="entry name" value="ATPase_OSCP/dsu"/>
</dbReference>
<dbReference type="SUPFAM" id="SSF47928">
    <property type="entry name" value="N-terminal domain of the delta subunit of the F1F0-ATP synthase"/>
    <property type="match status" value="1"/>
</dbReference>
<dbReference type="InterPro" id="IPR026015">
    <property type="entry name" value="ATP_synth_OSCP/delta_N_sf"/>
</dbReference>
<keyword evidence="3 7" id="KW-0375">Hydrogen ion transport</keyword>
<dbReference type="PRINTS" id="PR00125">
    <property type="entry name" value="ATPASEDELTA"/>
</dbReference>
<dbReference type="OrthoDB" id="5242917at2"/>
<comment type="similarity">
    <text evidence="7">Belongs to the ATPase delta chain family.</text>
</comment>
<dbReference type="HAMAP" id="MF_01416">
    <property type="entry name" value="ATP_synth_delta_bact"/>
    <property type="match status" value="1"/>
</dbReference>
<evidence type="ECO:0000256" key="3">
    <source>
        <dbReference type="ARBA" id="ARBA00022781"/>
    </source>
</evidence>
<evidence type="ECO:0000313" key="9">
    <source>
        <dbReference type="Proteomes" id="UP000321484"/>
    </source>
</evidence>
<dbReference type="GO" id="GO:0046933">
    <property type="term" value="F:proton-transporting ATP synthase activity, rotational mechanism"/>
    <property type="evidence" value="ECO:0007669"/>
    <property type="project" value="UniProtKB-UniRule"/>
</dbReference>
<organism evidence="8 9">
    <name type="scientific">Actinotalea fermentans</name>
    <dbReference type="NCBI Taxonomy" id="43671"/>
    <lineage>
        <taxon>Bacteria</taxon>
        <taxon>Bacillati</taxon>
        <taxon>Actinomycetota</taxon>
        <taxon>Actinomycetes</taxon>
        <taxon>Micrococcales</taxon>
        <taxon>Cellulomonadaceae</taxon>
        <taxon>Actinotalea</taxon>
    </lineage>
</organism>
<keyword evidence="9" id="KW-1185">Reference proteome</keyword>
<evidence type="ECO:0000256" key="5">
    <source>
        <dbReference type="ARBA" id="ARBA00023136"/>
    </source>
</evidence>
<evidence type="ECO:0000256" key="2">
    <source>
        <dbReference type="ARBA" id="ARBA00022448"/>
    </source>
</evidence>
<keyword evidence="6 7" id="KW-0066">ATP synthesis</keyword>
<keyword evidence="2 7" id="KW-0813">Transport</keyword>
<keyword evidence="7" id="KW-0139">CF(1)</keyword>
<dbReference type="EMBL" id="BJYK01000001">
    <property type="protein sequence ID" value="GEN78375.1"/>
    <property type="molecule type" value="Genomic_DNA"/>
</dbReference>
<dbReference type="RefSeq" id="WP_034245301.1">
    <property type="nucleotide sequence ID" value="NZ_BJYK01000001.1"/>
</dbReference>